<name>A0ABY8LB47_9RHOB</name>
<feature type="transmembrane region" description="Helical" evidence="5">
    <location>
        <begin position="47"/>
        <end position="66"/>
    </location>
</feature>
<protein>
    <recommendedName>
        <fullName evidence="5">Probable membrane transporter protein</fullName>
    </recommendedName>
</protein>
<feature type="transmembrane region" description="Helical" evidence="5">
    <location>
        <begin position="169"/>
        <end position="189"/>
    </location>
</feature>
<sequence length="244" mass="24197">MTDLLPGLGPWLACALAASLGCALQRLAGQGFGMVAAPVMALAAPGFLPGAILLAGLAVGAGSFVADRRAVVLRDLPPGFAGRALGAGIAAWIAARVVGTPALPLVVGGFVWLGVILSVAGLRLAPRAPTLFGAGTVAGVMGTLTGIGAPPMAIVYADVETRRSAATQNVFFAFGMAVSITALAVSGLIGARHLVFAATLLPVVGVTLLGVRPLAGRMARGAIRPWALGLAAAAATVLLLRSLL</sequence>
<dbReference type="InterPro" id="IPR002781">
    <property type="entry name" value="TM_pro_TauE-like"/>
</dbReference>
<evidence type="ECO:0000256" key="3">
    <source>
        <dbReference type="ARBA" id="ARBA00022989"/>
    </source>
</evidence>
<evidence type="ECO:0000313" key="6">
    <source>
        <dbReference type="EMBL" id="WGH77613.1"/>
    </source>
</evidence>
<keyword evidence="7" id="KW-1185">Reference proteome</keyword>
<accession>A0ABY8LB47</accession>
<reference evidence="6 7" key="1">
    <citation type="submission" date="2023-04" db="EMBL/GenBank/DDBJ databases">
        <title>Jannaschia ovalis sp. nov., a marine bacterium isolated from sea tidal flat.</title>
        <authorList>
            <person name="Kwon D.Y."/>
            <person name="Kim J.-J."/>
        </authorList>
    </citation>
    <scope>NUCLEOTIDE SEQUENCE [LARGE SCALE GENOMIC DNA]</scope>
    <source>
        <strain evidence="6 7">GRR-S6-38</strain>
    </source>
</reference>
<feature type="transmembrane region" description="Helical" evidence="5">
    <location>
        <begin position="226"/>
        <end position="243"/>
    </location>
</feature>
<keyword evidence="3 5" id="KW-1133">Transmembrane helix</keyword>
<feature type="transmembrane region" description="Helical" evidence="5">
    <location>
        <begin position="102"/>
        <end position="125"/>
    </location>
</feature>
<keyword evidence="5" id="KW-1003">Cell membrane</keyword>
<evidence type="ECO:0000256" key="2">
    <source>
        <dbReference type="ARBA" id="ARBA00022692"/>
    </source>
</evidence>
<comment type="subcellular location">
    <subcellularLocation>
        <location evidence="5">Cell membrane</location>
        <topology evidence="5">Multi-pass membrane protein</topology>
    </subcellularLocation>
    <subcellularLocation>
        <location evidence="1">Membrane</location>
        <topology evidence="1">Multi-pass membrane protein</topology>
    </subcellularLocation>
</comment>
<evidence type="ECO:0000256" key="5">
    <source>
        <dbReference type="RuleBase" id="RU363041"/>
    </source>
</evidence>
<evidence type="ECO:0000256" key="1">
    <source>
        <dbReference type="ARBA" id="ARBA00004141"/>
    </source>
</evidence>
<dbReference type="RefSeq" id="WP_279964195.1">
    <property type="nucleotide sequence ID" value="NZ_CP122537.1"/>
</dbReference>
<comment type="similarity">
    <text evidence="5">Belongs to the 4-toluene sulfonate uptake permease (TSUP) (TC 2.A.102) family.</text>
</comment>
<feature type="transmembrane region" description="Helical" evidence="5">
    <location>
        <begin position="131"/>
        <end position="157"/>
    </location>
</feature>
<gene>
    <name evidence="6" type="ORF">P8627_11250</name>
</gene>
<evidence type="ECO:0000256" key="4">
    <source>
        <dbReference type="ARBA" id="ARBA00023136"/>
    </source>
</evidence>
<keyword evidence="4 5" id="KW-0472">Membrane</keyword>
<organism evidence="6 7">
    <name type="scientific">Jannaschia ovalis</name>
    <dbReference type="NCBI Taxonomy" id="3038773"/>
    <lineage>
        <taxon>Bacteria</taxon>
        <taxon>Pseudomonadati</taxon>
        <taxon>Pseudomonadota</taxon>
        <taxon>Alphaproteobacteria</taxon>
        <taxon>Rhodobacterales</taxon>
        <taxon>Roseobacteraceae</taxon>
        <taxon>Jannaschia</taxon>
    </lineage>
</organism>
<proteinExistence type="inferred from homology"/>
<evidence type="ECO:0000313" key="7">
    <source>
        <dbReference type="Proteomes" id="UP001243420"/>
    </source>
</evidence>
<dbReference type="Pfam" id="PF01925">
    <property type="entry name" value="TauE"/>
    <property type="match status" value="1"/>
</dbReference>
<dbReference type="Proteomes" id="UP001243420">
    <property type="component" value="Chromosome"/>
</dbReference>
<feature type="transmembrane region" description="Helical" evidence="5">
    <location>
        <begin position="195"/>
        <end position="214"/>
    </location>
</feature>
<keyword evidence="2 5" id="KW-0812">Transmembrane</keyword>
<dbReference type="EMBL" id="CP122537">
    <property type="protein sequence ID" value="WGH77613.1"/>
    <property type="molecule type" value="Genomic_DNA"/>
</dbReference>